<dbReference type="Proteomes" id="UP000440224">
    <property type="component" value="Unassembled WGS sequence"/>
</dbReference>
<gene>
    <name evidence="1" type="ORF">GF068_37040</name>
</gene>
<proteinExistence type="predicted"/>
<dbReference type="AlphaFoldDB" id="A0A6N7Q4A0"/>
<organism evidence="1 2">
    <name type="scientific">Polyangium spumosum</name>
    <dbReference type="NCBI Taxonomy" id="889282"/>
    <lineage>
        <taxon>Bacteria</taxon>
        <taxon>Pseudomonadati</taxon>
        <taxon>Myxococcota</taxon>
        <taxon>Polyangia</taxon>
        <taxon>Polyangiales</taxon>
        <taxon>Polyangiaceae</taxon>
        <taxon>Polyangium</taxon>
    </lineage>
</organism>
<comment type="caution">
    <text evidence="1">The sequence shown here is derived from an EMBL/GenBank/DDBJ whole genome shotgun (WGS) entry which is preliminary data.</text>
</comment>
<keyword evidence="2" id="KW-1185">Reference proteome</keyword>
<sequence>MAYTSMFAVNSVRWIMRNNHGNEGRRIGMLTHLKMGHFDLRWPNRNQNAVDLTVVNANAGGNELPIQAYWCPFLQGHGLPGYVDVPRQNPQTPFVFTAAMNGCALVATDSPNGGGYFRLYHHQHPNVQAVWNHINNLNQPVHSIVNWDDYANVMGPQGVANAFNFLYYRNGRWVYVLQPQILLPDLSVRLNPGVRRQLLDVLP</sequence>
<evidence type="ECO:0000313" key="1">
    <source>
        <dbReference type="EMBL" id="MRG97495.1"/>
    </source>
</evidence>
<name>A0A6N7Q4A0_9BACT</name>
<dbReference type="RefSeq" id="WP_153824279.1">
    <property type="nucleotide sequence ID" value="NZ_WJIE01000018.1"/>
</dbReference>
<dbReference type="OrthoDB" id="5526231at2"/>
<reference evidence="1 2" key="1">
    <citation type="submission" date="2019-10" db="EMBL/GenBank/DDBJ databases">
        <title>A soil myxobacterium in the family Polyangiaceae.</title>
        <authorList>
            <person name="Li Y."/>
            <person name="Wang J."/>
        </authorList>
    </citation>
    <scope>NUCLEOTIDE SEQUENCE [LARGE SCALE GENOMIC DNA]</scope>
    <source>
        <strain evidence="1 2">DSM 14734</strain>
    </source>
</reference>
<protein>
    <submittedName>
        <fullName evidence="1">Uncharacterized protein</fullName>
    </submittedName>
</protein>
<accession>A0A6N7Q4A0</accession>
<dbReference type="EMBL" id="WJIE01000018">
    <property type="protein sequence ID" value="MRG97495.1"/>
    <property type="molecule type" value="Genomic_DNA"/>
</dbReference>
<evidence type="ECO:0000313" key="2">
    <source>
        <dbReference type="Proteomes" id="UP000440224"/>
    </source>
</evidence>